<protein>
    <submittedName>
        <fullName evidence="2">Uncharacterized protein</fullName>
    </submittedName>
</protein>
<dbReference type="OrthoDB" id="5963450at2759"/>
<dbReference type="Proteomes" id="UP001163046">
    <property type="component" value="Unassembled WGS sequence"/>
</dbReference>
<name>A0A9W9Z2D7_9CNID</name>
<gene>
    <name evidence="2" type="ORF">OS493_022048</name>
</gene>
<sequence>MEEWTQVLYRAGTDESPSFEIEPEREKDGAEKLKKILRSMNWTRSTVPRCERGMSLMNFSVLARAVLKYLHDNCPVTPEKLNFQAELKAASHWHWFKENEQIQFVSGPFDDMQLKKVAAITLRSWINELGEIEKQENKSKLSSSPKMREDDEDNDSSQAIEEQISENDDTSSSTDCQEHIIPSSAKDDAPKRTSPRRIHGAGASSEVIVKFSGVQTTLISAADVQGNSNPHGML</sequence>
<accession>A0A9W9Z2D7</accession>
<evidence type="ECO:0000313" key="3">
    <source>
        <dbReference type="Proteomes" id="UP001163046"/>
    </source>
</evidence>
<dbReference type="EMBL" id="MU826840">
    <property type="protein sequence ID" value="KAJ7371949.1"/>
    <property type="molecule type" value="Genomic_DNA"/>
</dbReference>
<keyword evidence="3" id="KW-1185">Reference proteome</keyword>
<dbReference type="AlphaFoldDB" id="A0A9W9Z2D7"/>
<reference evidence="2" key="1">
    <citation type="submission" date="2023-01" db="EMBL/GenBank/DDBJ databases">
        <title>Genome assembly of the deep-sea coral Lophelia pertusa.</title>
        <authorList>
            <person name="Herrera S."/>
            <person name="Cordes E."/>
        </authorList>
    </citation>
    <scope>NUCLEOTIDE SEQUENCE</scope>
    <source>
        <strain evidence="2">USNM1676648</strain>
        <tissue evidence="2">Polyp</tissue>
    </source>
</reference>
<evidence type="ECO:0000313" key="2">
    <source>
        <dbReference type="EMBL" id="KAJ7371949.1"/>
    </source>
</evidence>
<comment type="caution">
    <text evidence="2">The sequence shown here is derived from an EMBL/GenBank/DDBJ whole genome shotgun (WGS) entry which is preliminary data.</text>
</comment>
<organism evidence="2 3">
    <name type="scientific">Desmophyllum pertusum</name>
    <dbReference type="NCBI Taxonomy" id="174260"/>
    <lineage>
        <taxon>Eukaryota</taxon>
        <taxon>Metazoa</taxon>
        <taxon>Cnidaria</taxon>
        <taxon>Anthozoa</taxon>
        <taxon>Hexacorallia</taxon>
        <taxon>Scleractinia</taxon>
        <taxon>Caryophylliina</taxon>
        <taxon>Caryophylliidae</taxon>
        <taxon>Desmophyllum</taxon>
    </lineage>
</organism>
<feature type="region of interest" description="Disordered" evidence="1">
    <location>
        <begin position="134"/>
        <end position="206"/>
    </location>
</feature>
<evidence type="ECO:0000256" key="1">
    <source>
        <dbReference type="SAM" id="MobiDB-lite"/>
    </source>
</evidence>
<proteinExistence type="predicted"/>